<feature type="region of interest" description="Disordered" evidence="1">
    <location>
        <begin position="31"/>
        <end position="52"/>
    </location>
</feature>
<evidence type="ECO:0000256" key="2">
    <source>
        <dbReference type="SAM" id="SignalP"/>
    </source>
</evidence>
<gene>
    <name evidence="3" type="ORF">GCM10010357_51560</name>
</gene>
<evidence type="ECO:0000256" key="1">
    <source>
        <dbReference type="SAM" id="MobiDB-lite"/>
    </source>
</evidence>
<accession>A0ABN0YZT7</accession>
<keyword evidence="4" id="KW-1185">Reference proteome</keyword>
<sequence length="73" mass="7724">MKLQRSTVRKLVMLAATAAVVSGVVALRAATAADTPPSPPPGPDTTTAYTVQQDPASVDAFWTEERMRKAIPD</sequence>
<dbReference type="Proteomes" id="UP001500879">
    <property type="component" value="Unassembled WGS sequence"/>
</dbReference>
<feature type="signal peptide" evidence="2">
    <location>
        <begin position="1"/>
        <end position="32"/>
    </location>
</feature>
<protein>
    <submittedName>
        <fullName evidence="3">Uncharacterized protein</fullName>
    </submittedName>
</protein>
<feature type="chain" id="PRO_5045233981" evidence="2">
    <location>
        <begin position="33"/>
        <end position="73"/>
    </location>
</feature>
<dbReference type="EMBL" id="BAAABX010000055">
    <property type="protein sequence ID" value="GAA0423779.1"/>
    <property type="molecule type" value="Genomic_DNA"/>
</dbReference>
<comment type="caution">
    <text evidence="3">The sequence shown here is derived from an EMBL/GenBank/DDBJ whole genome shotgun (WGS) entry which is preliminary data.</text>
</comment>
<dbReference type="RefSeq" id="WP_344028828.1">
    <property type="nucleotide sequence ID" value="NZ_BAAABX010000055.1"/>
</dbReference>
<proteinExistence type="predicted"/>
<evidence type="ECO:0000313" key="4">
    <source>
        <dbReference type="Proteomes" id="UP001500879"/>
    </source>
</evidence>
<reference evidence="3 4" key="1">
    <citation type="journal article" date="2019" name="Int. J. Syst. Evol. Microbiol.">
        <title>The Global Catalogue of Microorganisms (GCM) 10K type strain sequencing project: providing services to taxonomists for standard genome sequencing and annotation.</title>
        <authorList>
            <consortium name="The Broad Institute Genomics Platform"/>
            <consortium name="The Broad Institute Genome Sequencing Center for Infectious Disease"/>
            <person name="Wu L."/>
            <person name="Ma J."/>
        </authorList>
    </citation>
    <scope>NUCLEOTIDE SEQUENCE [LARGE SCALE GENOMIC DNA]</scope>
    <source>
        <strain evidence="3 4">JCM 4788</strain>
    </source>
</reference>
<evidence type="ECO:0000313" key="3">
    <source>
        <dbReference type="EMBL" id="GAA0423779.1"/>
    </source>
</evidence>
<keyword evidence="2" id="KW-0732">Signal</keyword>
<name>A0ABN0YZT7_9ACTN</name>
<organism evidence="3 4">
    <name type="scientific">Streptomyces luteireticuli</name>
    <dbReference type="NCBI Taxonomy" id="173858"/>
    <lineage>
        <taxon>Bacteria</taxon>
        <taxon>Bacillati</taxon>
        <taxon>Actinomycetota</taxon>
        <taxon>Actinomycetes</taxon>
        <taxon>Kitasatosporales</taxon>
        <taxon>Streptomycetaceae</taxon>
        <taxon>Streptomyces</taxon>
    </lineage>
</organism>